<dbReference type="Gene3D" id="4.10.910.10">
    <property type="entry name" value="30s ribosomal protein s13, domain 2"/>
    <property type="match status" value="1"/>
</dbReference>
<dbReference type="PANTHER" id="PTHR10871">
    <property type="entry name" value="30S RIBOSOMAL PROTEIN S13/40S RIBOSOMAL PROTEIN S18"/>
    <property type="match status" value="1"/>
</dbReference>
<name>A0A8H8RYX5_9HELO</name>
<proteinExistence type="inferred from homology"/>
<dbReference type="InterPro" id="IPR027437">
    <property type="entry name" value="Rbsml_uS13_C"/>
</dbReference>
<evidence type="ECO:0000256" key="1">
    <source>
        <dbReference type="ARBA" id="ARBA00008080"/>
    </source>
</evidence>
<dbReference type="GO" id="GO:0003723">
    <property type="term" value="F:RNA binding"/>
    <property type="evidence" value="ECO:0007669"/>
    <property type="project" value="InterPro"/>
</dbReference>
<dbReference type="AlphaFoldDB" id="A0A8H8RYX5"/>
<dbReference type="SUPFAM" id="SSF46946">
    <property type="entry name" value="S13-like H2TH domain"/>
    <property type="match status" value="1"/>
</dbReference>
<dbReference type="PIRSF" id="PIRSF002134">
    <property type="entry name" value="Ribosomal_S13"/>
    <property type="match status" value="1"/>
</dbReference>
<dbReference type="InterPro" id="IPR018269">
    <property type="entry name" value="Ribosomal_uS13_CS"/>
</dbReference>
<dbReference type="Gene3D" id="1.10.8.50">
    <property type="match status" value="1"/>
</dbReference>
<dbReference type="PROSITE" id="PS50159">
    <property type="entry name" value="RIBOSOMAL_S13_2"/>
    <property type="match status" value="1"/>
</dbReference>
<gene>
    <name evidence="5" type="primary">sws2</name>
    <name evidence="5" type="ORF">LOCC1_G003923</name>
</gene>
<dbReference type="InterPro" id="IPR010979">
    <property type="entry name" value="Ribosomal_uS13-like_H2TH"/>
</dbReference>
<dbReference type="OrthoDB" id="525520at2759"/>
<comment type="caution">
    <text evidence="5">The sequence shown here is derived from an EMBL/GenBank/DDBJ whole genome shotgun (WGS) entry which is preliminary data.</text>
</comment>
<keyword evidence="3 4" id="KW-0687">Ribonucleoprotein</keyword>
<accession>A0A8H8RYX5</accession>
<dbReference type="PANTHER" id="PTHR10871:SF1">
    <property type="entry name" value="SMALL RIBOSOMAL SUBUNIT PROTEIN US13M"/>
    <property type="match status" value="1"/>
</dbReference>
<protein>
    <submittedName>
        <fullName evidence="5">37S ribosomal protein subunit sws2, mitochondrial</fullName>
    </submittedName>
</protein>
<dbReference type="Pfam" id="PF00416">
    <property type="entry name" value="Ribosomal_S13"/>
    <property type="match status" value="1"/>
</dbReference>
<dbReference type="EMBL" id="QGMI01000281">
    <property type="protein sequence ID" value="TVY43389.1"/>
    <property type="molecule type" value="Genomic_DNA"/>
</dbReference>
<evidence type="ECO:0000256" key="4">
    <source>
        <dbReference type="RuleBase" id="RU003830"/>
    </source>
</evidence>
<dbReference type="GO" id="GO:0003735">
    <property type="term" value="F:structural constituent of ribosome"/>
    <property type="evidence" value="ECO:0007669"/>
    <property type="project" value="InterPro"/>
</dbReference>
<dbReference type="GO" id="GO:0015935">
    <property type="term" value="C:small ribosomal subunit"/>
    <property type="evidence" value="ECO:0007669"/>
    <property type="project" value="TreeGrafter"/>
</dbReference>
<dbReference type="HAMAP" id="MF_01315">
    <property type="entry name" value="Ribosomal_uS13"/>
    <property type="match status" value="1"/>
</dbReference>
<comment type="similarity">
    <text evidence="1 4">Belongs to the universal ribosomal protein uS13 family.</text>
</comment>
<reference evidence="5 6" key="1">
    <citation type="submission" date="2018-05" db="EMBL/GenBank/DDBJ databases">
        <title>Genome sequencing and assembly of the regulated plant pathogen Lachnellula willkommii and related sister species for the development of diagnostic species identification markers.</title>
        <authorList>
            <person name="Giroux E."/>
            <person name="Bilodeau G."/>
        </authorList>
    </citation>
    <scope>NUCLEOTIDE SEQUENCE [LARGE SCALE GENOMIC DNA]</scope>
    <source>
        <strain evidence="5 6">CBS 160.35</strain>
    </source>
</reference>
<dbReference type="GO" id="GO:0006412">
    <property type="term" value="P:translation"/>
    <property type="evidence" value="ECO:0007669"/>
    <property type="project" value="InterPro"/>
</dbReference>
<dbReference type="PROSITE" id="PS00646">
    <property type="entry name" value="RIBOSOMAL_S13_1"/>
    <property type="match status" value="1"/>
</dbReference>
<dbReference type="InterPro" id="IPR001892">
    <property type="entry name" value="Ribosomal_uS13"/>
</dbReference>
<sequence length="119" mass="13686">MVFILGINFPETRIIQKSLQSFYGIGHQHSSRILAKYSIIPTQRLGGISAKTISAITAELSGMTIETDLRRKMQENIRRLRDMGSYRGRRHAMGLPVRGQRTRSQILTSRKLNRVERFN</sequence>
<dbReference type="GO" id="GO:0005739">
    <property type="term" value="C:mitochondrion"/>
    <property type="evidence" value="ECO:0007669"/>
    <property type="project" value="TreeGrafter"/>
</dbReference>
<keyword evidence="2 4" id="KW-0689">Ribosomal protein</keyword>
<evidence type="ECO:0000313" key="6">
    <source>
        <dbReference type="Proteomes" id="UP000443090"/>
    </source>
</evidence>
<organism evidence="5 6">
    <name type="scientific">Lachnellula occidentalis</name>
    <dbReference type="NCBI Taxonomy" id="215460"/>
    <lineage>
        <taxon>Eukaryota</taxon>
        <taxon>Fungi</taxon>
        <taxon>Dikarya</taxon>
        <taxon>Ascomycota</taxon>
        <taxon>Pezizomycotina</taxon>
        <taxon>Leotiomycetes</taxon>
        <taxon>Helotiales</taxon>
        <taxon>Lachnaceae</taxon>
        <taxon>Lachnellula</taxon>
    </lineage>
</organism>
<evidence type="ECO:0000313" key="5">
    <source>
        <dbReference type="EMBL" id="TVY43389.1"/>
    </source>
</evidence>
<keyword evidence="6" id="KW-1185">Reference proteome</keyword>
<dbReference type="Proteomes" id="UP000443090">
    <property type="component" value="Unassembled WGS sequence"/>
</dbReference>
<evidence type="ECO:0000256" key="3">
    <source>
        <dbReference type="ARBA" id="ARBA00023274"/>
    </source>
</evidence>
<evidence type="ECO:0000256" key="2">
    <source>
        <dbReference type="ARBA" id="ARBA00022980"/>
    </source>
</evidence>